<evidence type="ECO:0000313" key="2">
    <source>
        <dbReference type="EMBL" id="PZO38484.1"/>
    </source>
</evidence>
<proteinExistence type="predicted"/>
<evidence type="ECO:0000313" key="3">
    <source>
        <dbReference type="Proteomes" id="UP000249467"/>
    </source>
</evidence>
<feature type="region of interest" description="Disordered" evidence="1">
    <location>
        <begin position="97"/>
        <end position="118"/>
    </location>
</feature>
<dbReference type="CDD" id="cd00090">
    <property type="entry name" value="HTH_ARSR"/>
    <property type="match status" value="1"/>
</dbReference>
<name>A0A2W4VZX6_9CYAN</name>
<dbReference type="Proteomes" id="UP000249467">
    <property type="component" value="Unassembled WGS sequence"/>
</dbReference>
<dbReference type="EMBL" id="QBML01000023">
    <property type="protein sequence ID" value="PZO38484.1"/>
    <property type="molecule type" value="Genomic_DNA"/>
</dbReference>
<dbReference type="InterPro" id="IPR011991">
    <property type="entry name" value="ArsR-like_HTH"/>
</dbReference>
<reference evidence="2 3" key="2">
    <citation type="submission" date="2018-06" db="EMBL/GenBank/DDBJ databases">
        <title>Metagenomic assembly of (sub)arctic Cyanobacteria and their associated microbiome from non-axenic cultures.</title>
        <authorList>
            <person name="Baurain D."/>
        </authorList>
    </citation>
    <scope>NUCLEOTIDE SEQUENCE [LARGE SCALE GENOMIC DNA]</scope>
    <source>
        <strain evidence="2">ULC066bin1</strain>
    </source>
</reference>
<dbReference type="SUPFAM" id="SSF46785">
    <property type="entry name" value="Winged helix' DNA-binding domain"/>
    <property type="match status" value="1"/>
</dbReference>
<reference evidence="2 3" key="1">
    <citation type="submission" date="2018-04" db="EMBL/GenBank/DDBJ databases">
        <authorList>
            <person name="Go L.Y."/>
            <person name="Mitchell J.A."/>
        </authorList>
    </citation>
    <scope>NUCLEOTIDE SEQUENCE [LARGE SCALE GENOMIC DNA]</scope>
    <source>
        <strain evidence="2">ULC066bin1</strain>
    </source>
</reference>
<sequence>MLKELFGGKAPEQVLLYLANYDEGYGKAIADTYGIALSTVQKQLQKFEDSGLLVSRSVGKTRLYTWNPRSPFVEQVKLLLAQRLKLTPEEEIKAYYRQRRRPRRADKPLVNPRRLNPS</sequence>
<accession>A0A2W4VZX6</accession>
<dbReference type="InterPro" id="IPR036388">
    <property type="entry name" value="WH-like_DNA-bd_sf"/>
</dbReference>
<evidence type="ECO:0000256" key="1">
    <source>
        <dbReference type="SAM" id="MobiDB-lite"/>
    </source>
</evidence>
<dbReference type="AlphaFoldDB" id="A0A2W4VZX6"/>
<gene>
    <name evidence="2" type="ORF">DCF19_16300</name>
</gene>
<dbReference type="InterPro" id="IPR036390">
    <property type="entry name" value="WH_DNA-bd_sf"/>
</dbReference>
<protein>
    <submittedName>
        <fullName evidence="2">ArsR family transcriptional regulator</fullName>
    </submittedName>
</protein>
<organism evidence="2 3">
    <name type="scientific">Pseudanabaena frigida</name>
    <dbReference type="NCBI Taxonomy" id="945775"/>
    <lineage>
        <taxon>Bacteria</taxon>
        <taxon>Bacillati</taxon>
        <taxon>Cyanobacteriota</taxon>
        <taxon>Cyanophyceae</taxon>
        <taxon>Pseudanabaenales</taxon>
        <taxon>Pseudanabaenaceae</taxon>
        <taxon>Pseudanabaena</taxon>
    </lineage>
</organism>
<comment type="caution">
    <text evidence="2">The sequence shown here is derived from an EMBL/GenBank/DDBJ whole genome shotgun (WGS) entry which is preliminary data.</text>
</comment>
<dbReference type="Gene3D" id="1.10.10.10">
    <property type="entry name" value="Winged helix-like DNA-binding domain superfamily/Winged helix DNA-binding domain"/>
    <property type="match status" value="1"/>
</dbReference>